<organism evidence="2 3">
    <name type="scientific">Symbiodinium microadriaticum</name>
    <name type="common">Dinoflagellate</name>
    <name type="synonym">Zooxanthella microadriatica</name>
    <dbReference type="NCBI Taxonomy" id="2951"/>
    <lineage>
        <taxon>Eukaryota</taxon>
        <taxon>Sar</taxon>
        <taxon>Alveolata</taxon>
        <taxon>Dinophyceae</taxon>
        <taxon>Suessiales</taxon>
        <taxon>Symbiodiniaceae</taxon>
        <taxon>Symbiodinium</taxon>
    </lineage>
</organism>
<feature type="non-terminal residue" evidence="2">
    <location>
        <position position="36"/>
    </location>
</feature>
<evidence type="ECO:0000313" key="3">
    <source>
        <dbReference type="Proteomes" id="UP000186817"/>
    </source>
</evidence>
<feature type="region of interest" description="Disordered" evidence="1">
    <location>
        <begin position="1"/>
        <end position="21"/>
    </location>
</feature>
<dbReference type="Proteomes" id="UP000186817">
    <property type="component" value="Unassembled WGS sequence"/>
</dbReference>
<gene>
    <name evidence="2" type="ORF">AK812_SmicGene47976</name>
</gene>
<proteinExistence type="predicted"/>
<accession>A0A1Q9BQL1</accession>
<reference evidence="2 3" key="1">
    <citation type="submission" date="2016-02" db="EMBL/GenBank/DDBJ databases">
        <title>Genome analysis of coral dinoflagellate symbionts highlights evolutionary adaptations to a symbiotic lifestyle.</title>
        <authorList>
            <person name="Aranda M."/>
            <person name="Li Y."/>
            <person name="Liew Y.J."/>
            <person name="Baumgarten S."/>
            <person name="Simakov O."/>
            <person name="Wilson M."/>
            <person name="Piel J."/>
            <person name="Ashoor H."/>
            <person name="Bougouffa S."/>
            <person name="Bajic V.B."/>
            <person name="Ryu T."/>
            <person name="Ravasi T."/>
            <person name="Bayer T."/>
            <person name="Micklem G."/>
            <person name="Kim H."/>
            <person name="Bhak J."/>
            <person name="Lajeunesse T.C."/>
            <person name="Voolstra C.R."/>
        </authorList>
    </citation>
    <scope>NUCLEOTIDE SEQUENCE [LARGE SCALE GENOMIC DNA]</scope>
    <source>
        <strain evidence="2 3">CCMP2467</strain>
    </source>
</reference>
<comment type="caution">
    <text evidence="2">The sequence shown here is derived from an EMBL/GenBank/DDBJ whole genome shotgun (WGS) entry which is preliminary data.</text>
</comment>
<sequence>MELPAGRSEVDAHPLREVPGIHAAPGTMGVLQEAVD</sequence>
<evidence type="ECO:0000313" key="2">
    <source>
        <dbReference type="EMBL" id="OLP72979.1"/>
    </source>
</evidence>
<dbReference type="AlphaFoldDB" id="A0A1Q9BQL1"/>
<protein>
    <submittedName>
        <fullName evidence="2">Uncharacterized protein</fullName>
    </submittedName>
</protein>
<name>A0A1Q9BQL1_SYMMI</name>
<dbReference type="EMBL" id="LSRX01006798">
    <property type="protein sequence ID" value="OLP72979.1"/>
    <property type="molecule type" value="Genomic_DNA"/>
</dbReference>
<keyword evidence="3" id="KW-1185">Reference proteome</keyword>
<evidence type="ECO:0000256" key="1">
    <source>
        <dbReference type="SAM" id="MobiDB-lite"/>
    </source>
</evidence>